<dbReference type="PANTHER" id="PTHR12526">
    <property type="entry name" value="GLYCOSYLTRANSFERASE"/>
    <property type="match status" value="1"/>
</dbReference>
<dbReference type="Pfam" id="PF13439">
    <property type="entry name" value="Glyco_transf_4"/>
    <property type="match status" value="1"/>
</dbReference>
<evidence type="ECO:0000313" key="4">
    <source>
        <dbReference type="Proteomes" id="UP000544134"/>
    </source>
</evidence>
<feature type="domain" description="Glycosyltransferase subfamily 4-like N-terminal" evidence="2">
    <location>
        <begin position="14"/>
        <end position="165"/>
    </location>
</feature>
<dbReference type="RefSeq" id="WP_169483677.1">
    <property type="nucleotide sequence ID" value="NZ_JABBGJ010000002.1"/>
</dbReference>
<dbReference type="Gene3D" id="3.40.50.2000">
    <property type="entry name" value="Glycogen Phosphorylase B"/>
    <property type="match status" value="2"/>
</dbReference>
<evidence type="ECO:0000259" key="1">
    <source>
        <dbReference type="Pfam" id="PF00534"/>
    </source>
</evidence>
<name>A0A848I566_9BURK</name>
<comment type="caution">
    <text evidence="3">The sequence shown here is derived from an EMBL/GenBank/DDBJ whole genome shotgun (WGS) entry which is preliminary data.</text>
</comment>
<reference evidence="3 4" key="1">
    <citation type="submission" date="2020-04" db="EMBL/GenBank/DDBJ databases">
        <title>Paraburkholderia sp. RP-4-7 isolated from soil.</title>
        <authorList>
            <person name="Dahal R.H."/>
        </authorList>
    </citation>
    <scope>NUCLEOTIDE SEQUENCE [LARGE SCALE GENOMIC DNA]</scope>
    <source>
        <strain evidence="3 4">RP-4-7</strain>
    </source>
</reference>
<dbReference type="InterPro" id="IPR028098">
    <property type="entry name" value="Glyco_trans_4-like_N"/>
</dbReference>
<proteinExistence type="predicted"/>
<feature type="domain" description="Glycosyl transferase family 1" evidence="1">
    <location>
        <begin position="175"/>
        <end position="330"/>
    </location>
</feature>
<sequence length="366" mass="41303">MKIVIGIPDIGFKGGAEQVALDIATALSKCHDVTVLSLFSSGHDLRLINGVDVVHLNLYRPVSVFEKIRTRLGISNFIRHELKGVDILIGNNFFRYWALPPLVDGPICVEVQHLRYEEDRHKSLRMFLRNWLYRWLDGVVVLTERDRALFIRNNVTDVSVIYNMVPFYEKVIYRSRPKIVIAVGRLSAQKNFSELIEAWVGVREKLKDWSLIIYGEGEQRPLLEALILQKGLRECVFLPGYRENKSGMYASGAIFCSVSKYEGFSLAACEAAAHGTPIVSFDYSSGPAELYAMGAVAKLVPSGDRRLLAIALCELAENDELRQQCGERAQSAAQVFSAEAFAKRWLQYVEQLNMSKKALRRKSVPT</sequence>
<dbReference type="Pfam" id="PF00534">
    <property type="entry name" value="Glycos_transf_1"/>
    <property type="match status" value="1"/>
</dbReference>
<evidence type="ECO:0000313" key="3">
    <source>
        <dbReference type="EMBL" id="NML96700.1"/>
    </source>
</evidence>
<dbReference type="SUPFAM" id="SSF53756">
    <property type="entry name" value="UDP-Glycosyltransferase/glycogen phosphorylase"/>
    <property type="match status" value="1"/>
</dbReference>
<dbReference type="EMBL" id="JABBGJ010000002">
    <property type="protein sequence ID" value="NML96700.1"/>
    <property type="molecule type" value="Genomic_DNA"/>
</dbReference>
<accession>A0A848I566</accession>
<dbReference type="InterPro" id="IPR001296">
    <property type="entry name" value="Glyco_trans_1"/>
</dbReference>
<dbReference type="GO" id="GO:0016757">
    <property type="term" value="F:glycosyltransferase activity"/>
    <property type="evidence" value="ECO:0007669"/>
    <property type="project" value="InterPro"/>
</dbReference>
<gene>
    <name evidence="3" type="ORF">HHL24_01800</name>
</gene>
<evidence type="ECO:0000259" key="2">
    <source>
        <dbReference type="Pfam" id="PF13439"/>
    </source>
</evidence>
<keyword evidence="4" id="KW-1185">Reference proteome</keyword>
<protein>
    <submittedName>
        <fullName evidence="3">Glycosyltransferase family 4 protein</fullName>
    </submittedName>
</protein>
<dbReference type="Proteomes" id="UP000544134">
    <property type="component" value="Unassembled WGS sequence"/>
</dbReference>
<dbReference type="AlphaFoldDB" id="A0A848I566"/>
<organism evidence="3 4">
    <name type="scientific">Paraburkholderia polaris</name>
    <dbReference type="NCBI Taxonomy" id="2728848"/>
    <lineage>
        <taxon>Bacteria</taxon>
        <taxon>Pseudomonadati</taxon>
        <taxon>Pseudomonadota</taxon>
        <taxon>Betaproteobacteria</taxon>
        <taxon>Burkholderiales</taxon>
        <taxon>Burkholderiaceae</taxon>
        <taxon>Paraburkholderia</taxon>
    </lineage>
</organism>
<keyword evidence="3" id="KW-0808">Transferase</keyword>